<sequence>TQTYNQKNPNRKSPRPCTAITVFVSFISTIAHTYTAKPNIVFPNSLANPAQSSHHHRNTVTTKPPPSYPDRKFPAKSIHQAFLIYTMSLIHLYHL</sequence>
<accession>A0A0S3RE91</accession>
<evidence type="ECO:0000256" key="1">
    <source>
        <dbReference type="SAM" id="MobiDB-lite"/>
    </source>
</evidence>
<feature type="region of interest" description="Disordered" evidence="1">
    <location>
        <begin position="46"/>
        <end position="71"/>
    </location>
</feature>
<dbReference type="EMBL" id="AP015035">
    <property type="protein sequence ID" value="BAT78801.1"/>
    <property type="molecule type" value="Genomic_DNA"/>
</dbReference>
<name>A0A0S3RE91_PHAAN</name>
<evidence type="ECO:0000313" key="2">
    <source>
        <dbReference type="EMBL" id="BAT78801.1"/>
    </source>
</evidence>
<organism evidence="2 3">
    <name type="scientific">Vigna angularis var. angularis</name>
    <dbReference type="NCBI Taxonomy" id="157739"/>
    <lineage>
        <taxon>Eukaryota</taxon>
        <taxon>Viridiplantae</taxon>
        <taxon>Streptophyta</taxon>
        <taxon>Embryophyta</taxon>
        <taxon>Tracheophyta</taxon>
        <taxon>Spermatophyta</taxon>
        <taxon>Magnoliopsida</taxon>
        <taxon>eudicotyledons</taxon>
        <taxon>Gunneridae</taxon>
        <taxon>Pentapetalae</taxon>
        <taxon>rosids</taxon>
        <taxon>fabids</taxon>
        <taxon>Fabales</taxon>
        <taxon>Fabaceae</taxon>
        <taxon>Papilionoideae</taxon>
        <taxon>50 kb inversion clade</taxon>
        <taxon>NPAAA clade</taxon>
        <taxon>indigoferoid/millettioid clade</taxon>
        <taxon>Phaseoleae</taxon>
        <taxon>Vigna</taxon>
    </lineage>
</organism>
<reference evidence="2 3" key="1">
    <citation type="journal article" date="2015" name="Sci. Rep.">
        <title>The power of single molecule real-time sequencing technology in the de novo assembly of a eukaryotic genome.</title>
        <authorList>
            <person name="Sakai H."/>
            <person name="Naito K."/>
            <person name="Ogiso-Tanaka E."/>
            <person name="Takahashi Y."/>
            <person name="Iseki K."/>
            <person name="Muto C."/>
            <person name="Satou K."/>
            <person name="Teruya K."/>
            <person name="Shiroma A."/>
            <person name="Shimoji M."/>
            <person name="Hirano T."/>
            <person name="Itoh T."/>
            <person name="Kaga A."/>
            <person name="Tomooka N."/>
        </authorList>
    </citation>
    <scope>NUCLEOTIDE SEQUENCE [LARGE SCALE GENOMIC DNA]</scope>
    <source>
        <strain evidence="3">cv. Shumari</strain>
    </source>
</reference>
<proteinExistence type="predicted"/>
<dbReference type="AlphaFoldDB" id="A0A0S3RE91"/>
<keyword evidence="3" id="KW-1185">Reference proteome</keyword>
<evidence type="ECO:0000313" key="3">
    <source>
        <dbReference type="Proteomes" id="UP000291084"/>
    </source>
</evidence>
<gene>
    <name evidence="2" type="primary">Vigan.02G153300</name>
    <name evidence="2" type="ORF">VIGAN_02153300</name>
</gene>
<protein>
    <submittedName>
        <fullName evidence="2">Uncharacterized protein</fullName>
    </submittedName>
</protein>
<dbReference type="Proteomes" id="UP000291084">
    <property type="component" value="Chromosome 2"/>
</dbReference>
<feature type="non-terminal residue" evidence="2">
    <location>
        <position position="1"/>
    </location>
</feature>